<reference evidence="2 3" key="1">
    <citation type="submission" date="2020-08" db="EMBL/GenBank/DDBJ databases">
        <title>A Genomic Blueprint of the Chicken Gut Microbiome.</title>
        <authorList>
            <person name="Gilroy R."/>
            <person name="Ravi A."/>
            <person name="Getino M."/>
            <person name="Pursley I."/>
            <person name="Horton D.L."/>
            <person name="Alikhan N.-F."/>
            <person name="Baker D."/>
            <person name="Gharbi K."/>
            <person name="Hall N."/>
            <person name="Watson M."/>
            <person name="Adriaenssens E.M."/>
            <person name="Foster-Nyarko E."/>
            <person name="Jarju S."/>
            <person name="Secka A."/>
            <person name="Antonio M."/>
            <person name="Oren A."/>
            <person name="Chaudhuri R."/>
            <person name="La Ragione R.M."/>
            <person name="Hildebrand F."/>
            <person name="Pallen M.J."/>
        </authorList>
    </citation>
    <scope>NUCLEOTIDE SEQUENCE [LARGE SCALE GENOMIC DNA]</scope>
    <source>
        <strain evidence="2 3">Sa2BVA9</strain>
    </source>
</reference>
<evidence type="ECO:0000313" key="3">
    <source>
        <dbReference type="Proteomes" id="UP000608071"/>
    </source>
</evidence>
<name>A0ABR8SVR8_9BACL</name>
<accession>A0ABR8SVR8</accession>
<feature type="coiled-coil region" evidence="1">
    <location>
        <begin position="226"/>
        <end position="253"/>
    </location>
</feature>
<organism evidence="2 3">
    <name type="scientific">Paenibacillus gallinarum</name>
    <dbReference type="NCBI Taxonomy" id="2762232"/>
    <lineage>
        <taxon>Bacteria</taxon>
        <taxon>Bacillati</taxon>
        <taxon>Bacillota</taxon>
        <taxon>Bacilli</taxon>
        <taxon>Bacillales</taxon>
        <taxon>Paenibacillaceae</taxon>
        <taxon>Paenibacillus</taxon>
    </lineage>
</organism>
<sequence>MKLSKRLQLLHDLMDPGRILADIGSDHALLPVACVRSGQAVKAIAGELNEGPFEAAKKQVASAGLSAKIEVRRGDGLDVIEPGEVDTVTIAGMGGALIAAILDRGIHRLEGVTRLILQPNVGEDILRKWLYEHDFVVEAERIIEEDGKIYEVIAAVPAYFSHIANDEIYEPKLIGTGNNEMELSKEELIAMGPFLVEQGGPVFIKKWHWEMDKLKYVLKSLSNSDLPAAKEKAEEIQNRLKRIEEVLLCMQKDKQ</sequence>
<gene>
    <name evidence="2" type="ORF">H9647_05990</name>
</gene>
<dbReference type="InterPro" id="IPR006901">
    <property type="entry name" value="TrmK"/>
</dbReference>
<evidence type="ECO:0000313" key="2">
    <source>
        <dbReference type="EMBL" id="MBD7967606.1"/>
    </source>
</evidence>
<protein>
    <submittedName>
        <fullName evidence="2">tRNA (Adenine(22)-N(1))-methyltransferase TrmK</fullName>
    </submittedName>
</protein>
<comment type="caution">
    <text evidence="2">The sequence shown here is derived from an EMBL/GenBank/DDBJ whole genome shotgun (WGS) entry which is preliminary data.</text>
</comment>
<dbReference type="EMBL" id="JACSQL010000002">
    <property type="protein sequence ID" value="MBD7967606.1"/>
    <property type="molecule type" value="Genomic_DNA"/>
</dbReference>
<dbReference type="PIRSF" id="PIRSF018637">
    <property type="entry name" value="TrmK"/>
    <property type="match status" value="1"/>
</dbReference>
<dbReference type="PANTHER" id="PTHR38451:SF1">
    <property type="entry name" value="TRNA (ADENINE(22)-N(1))-METHYLTRANSFERASE"/>
    <property type="match status" value="1"/>
</dbReference>
<dbReference type="Gene3D" id="1.10.287.1890">
    <property type="match status" value="1"/>
</dbReference>
<dbReference type="RefSeq" id="WP_191798856.1">
    <property type="nucleotide sequence ID" value="NZ_JACSQL010000002.1"/>
</dbReference>
<dbReference type="SUPFAM" id="SSF53335">
    <property type="entry name" value="S-adenosyl-L-methionine-dependent methyltransferases"/>
    <property type="match status" value="1"/>
</dbReference>
<dbReference type="PANTHER" id="PTHR38451">
    <property type="entry name" value="TRNA (ADENINE(22)-N(1))-METHYLTRANSFERASE"/>
    <property type="match status" value="1"/>
</dbReference>
<evidence type="ECO:0000256" key="1">
    <source>
        <dbReference type="SAM" id="Coils"/>
    </source>
</evidence>
<dbReference type="Gene3D" id="3.40.50.150">
    <property type="entry name" value="Vaccinia Virus protein VP39"/>
    <property type="match status" value="1"/>
</dbReference>
<dbReference type="Pfam" id="PF04816">
    <property type="entry name" value="TrmK"/>
    <property type="match status" value="1"/>
</dbReference>
<dbReference type="Proteomes" id="UP000608071">
    <property type="component" value="Unassembled WGS sequence"/>
</dbReference>
<keyword evidence="3" id="KW-1185">Reference proteome</keyword>
<dbReference type="InterPro" id="IPR029063">
    <property type="entry name" value="SAM-dependent_MTases_sf"/>
</dbReference>
<keyword evidence="1" id="KW-0175">Coiled coil</keyword>
<proteinExistence type="predicted"/>